<protein>
    <recommendedName>
        <fullName evidence="1">KilA/APSES-type HTH DNA-binding domain-containing protein</fullName>
    </recommendedName>
</protein>
<proteinExistence type="predicted"/>
<dbReference type="AlphaFoldDB" id="A0A5J4QR09"/>
<evidence type="ECO:0000259" key="1">
    <source>
        <dbReference type="Pfam" id="PF04383"/>
    </source>
</evidence>
<feature type="domain" description="KilA/APSES-type HTH DNA-binding" evidence="1">
    <location>
        <begin position="10"/>
        <end position="65"/>
    </location>
</feature>
<dbReference type="InterPro" id="IPR018004">
    <property type="entry name" value="KilA/APSES_HTH"/>
</dbReference>
<name>A0A5J4QR09_9ZZZZ</name>
<comment type="caution">
    <text evidence="2">The sequence shown here is derived from an EMBL/GenBank/DDBJ whole genome shotgun (WGS) entry which is preliminary data.</text>
</comment>
<accession>A0A5J4QR09</accession>
<feature type="non-terminal residue" evidence="2">
    <location>
        <position position="78"/>
    </location>
</feature>
<evidence type="ECO:0000313" key="2">
    <source>
        <dbReference type="EMBL" id="KAA6323310.1"/>
    </source>
</evidence>
<dbReference type="Pfam" id="PF04383">
    <property type="entry name" value="KilA-N"/>
    <property type="match status" value="1"/>
</dbReference>
<reference evidence="2" key="1">
    <citation type="submission" date="2019-03" db="EMBL/GenBank/DDBJ databases">
        <title>Single cell metagenomics reveals metabolic interactions within the superorganism composed of flagellate Streblomastix strix and complex community of Bacteroidetes bacteria on its surface.</title>
        <authorList>
            <person name="Treitli S.C."/>
            <person name="Kolisko M."/>
            <person name="Husnik F."/>
            <person name="Keeling P."/>
            <person name="Hampl V."/>
        </authorList>
    </citation>
    <scope>NUCLEOTIDE SEQUENCE</scope>
    <source>
        <strain evidence="2">STM</strain>
    </source>
</reference>
<dbReference type="EMBL" id="SNRY01002834">
    <property type="protein sequence ID" value="KAA6323310.1"/>
    <property type="molecule type" value="Genomic_DNA"/>
</dbReference>
<gene>
    <name evidence="2" type="ORF">EZS27_027236</name>
</gene>
<organism evidence="2">
    <name type="scientific">termite gut metagenome</name>
    <dbReference type="NCBI Taxonomy" id="433724"/>
    <lineage>
        <taxon>unclassified sequences</taxon>
        <taxon>metagenomes</taxon>
        <taxon>organismal metagenomes</taxon>
    </lineage>
</organism>
<sequence>MAKINVKDTDLTIIQYNNEDYICITDLARYKNAEHMDDVIKNWLRNRNTIELLGIWECLHNSDFKPVEFDGFRKEAGL</sequence>